<keyword evidence="3" id="KW-1185">Reference proteome</keyword>
<dbReference type="PATRIC" id="fig|1423775.4.peg.2136"/>
<dbReference type="RefSeq" id="WP_025024201.1">
    <property type="nucleotide sequence ID" value="NZ_AZDZ01000003.1"/>
</dbReference>
<sequence length="90" mass="10972">MYKKVERQAMYVWVYSMKWKKKLQHFGTIHYVSPKMKYILIYVNSSRAAEVKKELISKNYVKRVTMAHRKELDEHYVLKSDADKRDNLEE</sequence>
<reference evidence="2 3" key="1">
    <citation type="journal article" date="2015" name="Genome Announc.">
        <title>Expanding the biotechnology potential of lactobacilli through comparative genomics of 213 strains and associated genera.</title>
        <authorList>
            <person name="Sun Z."/>
            <person name="Harris H.M."/>
            <person name="McCann A."/>
            <person name="Guo C."/>
            <person name="Argimon S."/>
            <person name="Zhang W."/>
            <person name="Yang X."/>
            <person name="Jeffery I.B."/>
            <person name="Cooney J.C."/>
            <person name="Kagawa T.F."/>
            <person name="Liu W."/>
            <person name="Song Y."/>
            <person name="Salvetti E."/>
            <person name="Wrobel A."/>
            <person name="Rasinkangas P."/>
            <person name="Parkhill J."/>
            <person name="Rea M.C."/>
            <person name="O'Sullivan O."/>
            <person name="Ritari J."/>
            <person name="Douillard F.P."/>
            <person name="Paul Ross R."/>
            <person name="Yang R."/>
            <person name="Briner A.E."/>
            <person name="Felis G.E."/>
            <person name="de Vos W.M."/>
            <person name="Barrangou R."/>
            <person name="Klaenhammer T.R."/>
            <person name="Caufield P.W."/>
            <person name="Cui Y."/>
            <person name="Zhang H."/>
            <person name="O'Toole P.W."/>
        </authorList>
    </citation>
    <scope>NUCLEOTIDE SEQUENCE [LARGE SCALE GENOMIC DNA]</scope>
    <source>
        <strain evidence="2 3">DSM 19682</strain>
    </source>
</reference>
<name>A0A0R1KB06_9LACO</name>
<evidence type="ECO:0000256" key="1">
    <source>
        <dbReference type="ARBA" id="ARBA00022490"/>
    </source>
</evidence>
<evidence type="ECO:0000313" key="2">
    <source>
        <dbReference type="EMBL" id="KRK80672.1"/>
    </source>
</evidence>
<organism evidence="2 3">
    <name type="scientific">Companilactobacillus nodensis DSM 19682 = JCM 14932 = NBRC 107160</name>
    <dbReference type="NCBI Taxonomy" id="1423775"/>
    <lineage>
        <taxon>Bacteria</taxon>
        <taxon>Bacillati</taxon>
        <taxon>Bacillota</taxon>
        <taxon>Bacilli</taxon>
        <taxon>Lactobacillales</taxon>
        <taxon>Lactobacillaceae</taxon>
        <taxon>Companilactobacillus</taxon>
    </lineage>
</organism>
<protein>
    <submittedName>
        <fullName evidence="2">Uncharacterized protein</fullName>
    </submittedName>
</protein>
<accession>A0A0R1KB06</accession>
<evidence type="ECO:0000313" key="3">
    <source>
        <dbReference type="Proteomes" id="UP000051248"/>
    </source>
</evidence>
<dbReference type="STRING" id="1423775.FD03_GL002100"/>
<keyword evidence="1" id="KW-0963">Cytoplasm</keyword>
<dbReference type="eggNOG" id="COG4471">
    <property type="taxonomic scope" value="Bacteria"/>
</dbReference>
<dbReference type="EMBL" id="AZDZ01000003">
    <property type="protein sequence ID" value="KRK80672.1"/>
    <property type="molecule type" value="Genomic_DNA"/>
</dbReference>
<proteinExistence type="predicted"/>
<dbReference type="AlphaFoldDB" id="A0A0R1KB06"/>
<gene>
    <name evidence="2" type="ORF">FD03_GL002100</name>
</gene>
<dbReference type="Proteomes" id="UP000051248">
    <property type="component" value="Unassembled WGS sequence"/>
</dbReference>
<dbReference type="OrthoDB" id="2990788at2"/>
<dbReference type="InterPro" id="IPR016979">
    <property type="entry name" value="DUF2129"/>
</dbReference>
<comment type="caution">
    <text evidence="2">The sequence shown here is derived from an EMBL/GenBank/DDBJ whole genome shotgun (WGS) entry which is preliminary data.</text>
</comment>
<dbReference type="Pfam" id="PF09902">
    <property type="entry name" value="DUF2129"/>
    <property type="match status" value="1"/>
</dbReference>